<dbReference type="AlphaFoldDB" id="A0A2J6PXC6"/>
<name>A0A2J6PXC6_9HELO</name>
<dbReference type="EMBL" id="KZ613492">
    <property type="protein sequence ID" value="PMD18693.1"/>
    <property type="molecule type" value="Genomic_DNA"/>
</dbReference>
<organism evidence="1 2">
    <name type="scientific">Hyaloscypha hepaticicola</name>
    <dbReference type="NCBI Taxonomy" id="2082293"/>
    <lineage>
        <taxon>Eukaryota</taxon>
        <taxon>Fungi</taxon>
        <taxon>Dikarya</taxon>
        <taxon>Ascomycota</taxon>
        <taxon>Pezizomycotina</taxon>
        <taxon>Leotiomycetes</taxon>
        <taxon>Helotiales</taxon>
        <taxon>Hyaloscyphaceae</taxon>
        <taxon>Hyaloscypha</taxon>
    </lineage>
</organism>
<gene>
    <name evidence="1" type="ORF">NA56DRAFT_217135</name>
</gene>
<dbReference type="Proteomes" id="UP000235672">
    <property type="component" value="Unassembled WGS sequence"/>
</dbReference>
<sequence>MSRKSSAQAASTRKSPYRNAIPITDEMRQHCHIYLDEQLYGSALTLLSGLVTSGASHLESLQRPTFAPVPFHIEVISALLIHPRYTNQAHPNEPLELASRSITFLRNTLSILGPLNARLGEAFSFSPIVSTRSSRRSRNILENGYDSSSSDSEDRPDRMRGIIANKGRIRRCAKDFWHMVGWAFNCSVKYPKRWKYWKIWLDYMLDVLDADWTERKAQDGLDGANTQIGEDEGPLLRKSLLVRYLSDAKGRTSAVKRIVRSAFADGSPESLGEFPEVFPNETKELKVQSGLKRKRESPVKQHFSDYCDDDAETTMDSAELTDQTPEPFQDADNESTVDPWLGGAESIALRQRLLALFSRVAAYLPDCMIECAAVYEIFYECTKPLPLPAFSLLLSPSSISQLPVVVFVSLTQLLLLRLLPNNAPHPESIVTRENDDLSQEILERCFLPFPANTSSVADNAKVSMLVEMQFRQFLKSCQCYYNPGLAGAIKKGILARENKAKGDKRRKDCGMRNKDEENDREWLRASGERLRSLLLWVEQNDEGR</sequence>
<keyword evidence="2" id="KW-1185">Reference proteome</keyword>
<proteinExistence type="predicted"/>
<dbReference type="OrthoDB" id="5411773at2759"/>
<accession>A0A2J6PXC6</accession>
<evidence type="ECO:0000313" key="1">
    <source>
        <dbReference type="EMBL" id="PMD18693.1"/>
    </source>
</evidence>
<dbReference type="STRING" id="1745343.A0A2J6PXC6"/>
<reference evidence="1 2" key="1">
    <citation type="submission" date="2016-05" db="EMBL/GenBank/DDBJ databases">
        <title>A degradative enzymes factory behind the ericoid mycorrhizal symbiosis.</title>
        <authorList>
            <consortium name="DOE Joint Genome Institute"/>
            <person name="Martino E."/>
            <person name="Morin E."/>
            <person name="Grelet G."/>
            <person name="Kuo A."/>
            <person name="Kohler A."/>
            <person name="Daghino S."/>
            <person name="Barry K."/>
            <person name="Choi C."/>
            <person name="Cichocki N."/>
            <person name="Clum A."/>
            <person name="Copeland A."/>
            <person name="Hainaut M."/>
            <person name="Haridas S."/>
            <person name="Labutti K."/>
            <person name="Lindquist E."/>
            <person name="Lipzen A."/>
            <person name="Khouja H.-R."/>
            <person name="Murat C."/>
            <person name="Ohm R."/>
            <person name="Olson A."/>
            <person name="Spatafora J."/>
            <person name="Veneault-Fourrey C."/>
            <person name="Henrissat B."/>
            <person name="Grigoriev I."/>
            <person name="Martin F."/>
            <person name="Perotto S."/>
        </authorList>
    </citation>
    <scope>NUCLEOTIDE SEQUENCE [LARGE SCALE GENOMIC DNA]</scope>
    <source>
        <strain evidence="1 2">UAMH 7357</strain>
    </source>
</reference>
<evidence type="ECO:0000313" key="2">
    <source>
        <dbReference type="Proteomes" id="UP000235672"/>
    </source>
</evidence>
<protein>
    <submittedName>
        <fullName evidence="1">Uncharacterized protein</fullName>
    </submittedName>
</protein>